<feature type="transmembrane region" description="Helical" evidence="1">
    <location>
        <begin position="20"/>
        <end position="39"/>
    </location>
</feature>
<name>A0A934RCG7_9BACT</name>
<dbReference type="RefSeq" id="WP_200278633.1">
    <property type="nucleotide sequence ID" value="NZ_JAENII010000005.1"/>
</dbReference>
<evidence type="ECO:0000256" key="1">
    <source>
        <dbReference type="SAM" id="Phobius"/>
    </source>
</evidence>
<dbReference type="NCBIfam" id="TIGR02532">
    <property type="entry name" value="IV_pilin_GFxxxE"/>
    <property type="match status" value="1"/>
</dbReference>
<keyword evidence="1" id="KW-1133">Transmembrane helix</keyword>
<keyword evidence="3" id="KW-1185">Reference proteome</keyword>
<evidence type="ECO:0000313" key="2">
    <source>
        <dbReference type="EMBL" id="MBK1827188.1"/>
    </source>
</evidence>
<comment type="caution">
    <text evidence="2">The sequence shown here is derived from an EMBL/GenBank/DDBJ whole genome shotgun (WGS) entry which is preliminary data.</text>
</comment>
<evidence type="ECO:0000313" key="3">
    <source>
        <dbReference type="Proteomes" id="UP000658278"/>
    </source>
</evidence>
<dbReference type="InterPro" id="IPR012902">
    <property type="entry name" value="N_methyl_site"/>
</dbReference>
<protein>
    <submittedName>
        <fullName evidence="2">Prepilin-type N-terminal cleavage/methylation domain-containing protein</fullName>
    </submittedName>
</protein>
<dbReference type="EMBL" id="JAENII010000005">
    <property type="protein sequence ID" value="MBK1827188.1"/>
    <property type="molecule type" value="Genomic_DNA"/>
</dbReference>
<organism evidence="2 3">
    <name type="scientific">Haloferula rosea</name>
    <dbReference type="NCBI Taxonomy" id="490093"/>
    <lineage>
        <taxon>Bacteria</taxon>
        <taxon>Pseudomonadati</taxon>
        <taxon>Verrucomicrobiota</taxon>
        <taxon>Verrucomicrobiia</taxon>
        <taxon>Verrucomicrobiales</taxon>
        <taxon>Verrucomicrobiaceae</taxon>
        <taxon>Haloferula</taxon>
    </lineage>
</organism>
<sequence length="223" mass="24982">MKPTFSRKSPASDRSGFTLIELLVVIVIVAALSALVFMFSTRAIGKAERAQVIQQMRDVGLGIEAYIVDYRRPPIPESKRVTGWDTIYGDPGGNYGTESLMAALLGEDNDFPTSTDEVFNSRDMNPRQNNYFTPVITDDKRSGVGRDDGKLYDSWGRELMFAINTPPFENNFNNGRNDKVLMTWGLAEWSDKKPRHQPYVIWSYGKDGVKSESYAGADDAANF</sequence>
<dbReference type="SUPFAM" id="SSF54523">
    <property type="entry name" value="Pili subunits"/>
    <property type="match status" value="1"/>
</dbReference>
<reference evidence="2" key="1">
    <citation type="submission" date="2021-01" db="EMBL/GenBank/DDBJ databases">
        <title>Modified the classification status of verrucomicrobia.</title>
        <authorList>
            <person name="Feng X."/>
        </authorList>
    </citation>
    <scope>NUCLEOTIDE SEQUENCE</scope>
    <source>
        <strain evidence="2">KCTC 22201</strain>
    </source>
</reference>
<gene>
    <name evidence="2" type="ORF">JIN81_09155</name>
</gene>
<dbReference type="AlphaFoldDB" id="A0A934RCG7"/>
<dbReference type="Proteomes" id="UP000658278">
    <property type="component" value="Unassembled WGS sequence"/>
</dbReference>
<dbReference type="Pfam" id="PF07963">
    <property type="entry name" value="N_methyl"/>
    <property type="match status" value="1"/>
</dbReference>
<dbReference type="PROSITE" id="PS00409">
    <property type="entry name" value="PROKAR_NTER_METHYL"/>
    <property type="match status" value="1"/>
</dbReference>
<proteinExistence type="predicted"/>
<keyword evidence="1" id="KW-0472">Membrane</keyword>
<dbReference type="InterPro" id="IPR045584">
    <property type="entry name" value="Pilin-like"/>
</dbReference>
<accession>A0A934RCG7</accession>
<dbReference type="PANTHER" id="PTHR30093">
    <property type="entry name" value="GENERAL SECRETION PATHWAY PROTEIN G"/>
    <property type="match status" value="1"/>
</dbReference>
<dbReference type="Gene3D" id="3.30.700.10">
    <property type="entry name" value="Glycoprotein, Type 4 Pilin"/>
    <property type="match status" value="1"/>
</dbReference>
<keyword evidence="1" id="KW-0812">Transmembrane</keyword>